<proteinExistence type="predicted"/>
<dbReference type="EMBL" id="JAQQWP010000003">
    <property type="protein sequence ID" value="KAK8123735.1"/>
    <property type="molecule type" value="Genomic_DNA"/>
</dbReference>
<feature type="coiled-coil region" evidence="1">
    <location>
        <begin position="108"/>
        <end position="173"/>
    </location>
</feature>
<evidence type="ECO:0000313" key="4">
    <source>
        <dbReference type="Proteomes" id="UP001392437"/>
    </source>
</evidence>
<protein>
    <submittedName>
        <fullName evidence="3">Uncharacterized protein</fullName>
    </submittedName>
</protein>
<accession>A0AAW0R432</accession>
<evidence type="ECO:0000256" key="1">
    <source>
        <dbReference type="SAM" id="Coils"/>
    </source>
</evidence>
<reference evidence="3 4" key="1">
    <citation type="submission" date="2023-01" db="EMBL/GenBank/DDBJ databases">
        <title>Analysis of 21 Apiospora genomes using comparative genomics revels a genus with tremendous synthesis potential of carbohydrate active enzymes and secondary metabolites.</title>
        <authorList>
            <person name="Sorensen T."/>
        </authorList>
    </citation>
    <scope>NUCLEOTIDE SEQUENCE [LARGE SCALE GENOMIC DNA]</scope>
    <source>
        <strain evidence="3 4">CBS 117206</strain>
    </source>
</reference>
<feature type="compositionally biased region" description="Basic and acidic residues" evidence="2">
    <location>
        <begin position="68"/>
        <end position="77"/>
    </location>
</feature>
<name>A0AAW0R432_9PEZI</name>
<feature type="compositionally biased region" description="Polar residues" evidence="2">
    <location>
        <begin position="97"/>
        <end position="106"/>
    </location>
</feature>
<organism evidence="3 4">
    <name type="scientific">Apiospora kogelbergensis</name>
    <dbReference type="NCBI Taxonomy" id="1337665"/>
    <lineage>
        <taxon>Eukaryota</taxon>
        <taxon>Fungi</taxon>
        <taxon>Dikarya</taxon>
        <taxon>Ascomycota</taxon>
        <taxon>Pezizomycotina</taxon>
        <taxon>Sordariomycetes</taxon>
        <taxon>Xylariomycetidae</taxon>
        <taxon>Amphisphaeriales</taxon>
        <taxon>Apiosporaceae</taxon>
        <taxon>Apiospora</taxon>
    </lineage>
</organism>
<feature type="coiled-coil region" evidence="1">
    <location>
        <begin position="255"/>
        <end position="395"/>
    </location>
</feature>
<evidence type="ECO:0000313" key="3">
    <source>
        <dbReference type="EMBL" id="KAK8123735.1"/>
    </source>
</evidence>
<evidence type="ECO:0000256" key="2">
    <source>
        <dbReference type="SAM" id="MobiDB-lite"/>
    </source>
</evidence>
<sequence>MAGKTSATPRSKEAIGSRAGAGARRPSKTRTPVIDLVSDTEDDSMSAPMPPTKILKRRPSEISGSVETDPRPKKRADTIVCAPALGSKSSAVSASSMPNPGNSTTSRLDVAQKQTRLANNKVAELQVKLKAAQSELLDTKNTLSHRDAEVKSYQRQEAELVRTKQLLSSKEAALEAGASQERESAPDYIAGRINELVAENRKISEDLHQTTAVVEAFRASEEELKAHNGFKAERDAAVNELDAAVTLSESRKVHINTLEQSLDKANKSLDRAHSNEHAYIARIHELEKQIHEVESVRDGLESTNEEIMEKLASAEAEIKTAEARKKVANEREKEQIAELLNEIAAVKIQNILLSEEKEHHDEQHNQEALEADRGRDELREIVAKKEKEIKKLEERIEGCAICGKTYEQRLELWRVCEDIRAAFGRTTDA</sequence>
<keyword evidence="1" id="KW-0175">Coiled coil</keyword>
<dbReference type="Proteomes" id="UP001392437">
    <property type="component" value="Unassembled WGS sequence"/>
</dbReference>
<keyword evidence="4" id="KW-1185">Reference proteome</keyword>
<feature type="region of interest" description="Disordered" evidence="2">
    <location>
        <begin position="1"/>
        <end position="106"/>
    </location>
</feature>
<feature type="compositionally biased region" description="Low complexity" evidence="2">
    <location>
        <begin position="87"/>
        <end position="96"/>
    </location>
</feature>
<comment type="caution">
    <text evidence="3">The sequence shown here is derived from an EMBL/GenBank/DDBJ whole genome shotgun (WGS) entry which is preliminary data.</text>
</comment>
<gene>
    <name evidence="3" type="ORF">PG999_003653</name>
</gene>
<dbReference type="AlphaFoldDB" id="A0AAW0R432"/>